<name>A0A2S7WVZ3_9FLAO</name>
<dbReference type="EMBL" id="MSCM01000001">
    <property type="protein sequence ID" value="PQJ81774.1"/>
    <property type="molecule type" value="Genomic_DNA"/>
</dbReference>
<accession>A0A2S7WVZ3</accession>
<dbReference type="Proteomes" id="UP000239068">
    <property type="component" value="Unassembled WGS sequence"/>
</dbReference>
<dbReference type="AlphaFoldDB" id="A0A2S7WVZ3"/>
<proteinExistence type="predicted"/>
<dbReference type="Pfam" id="PF20050">
    <property type="entry name" value="DUF6452"/>
    <property type="match status" value="1"/>
</dbReference>
<dbReference type="InterPro" id="IPR045607">
    <property type="entry name" value="DUF6452"/>
</dbReference>
<comment type="caution">
    <text evidence="1">The sequence shown here is derived from an EMBL/GenBank/DDBJ whole genome shotgun (WGS) entry which is preliminary data.</text>
</comment>
<evidence type="ECO:0000313" key="1">
    <source>
        <dbReference type="EMBL" id="PQJ81774.1"/>
    </source>
</evidence>
<keyword evidence="2" id="KW-1185">Reference proteome</keyword>
<evidence type="ECO:0000313" key="2">
    <source>
        <dbReference type="Proteomes" id="UP000239068"/>
    </source>
</evidence>
<gene>
    <name evidence="1" type="ORF">BTO16_03955</name>
</gene>
<sequence length="152" mass="17322">MTIIVISACEKDDFCTQNPITPNLVLRFYDTNNRETLKSVERLSIWAENKDTIVSYKSITLDSVAIPLNAIDTKTVYHLKMNTIDGKTANNQEATFTISYTPKEEYVSRSCGFRVQFNDVTFESNNSWIKDFTPKTVTTIANQNAAHVQIFH</sequence>
<organism evidence="1 2">
    <name type="scientific">Polaribacter glomeratus</name>
    <dbReference type="NCBI Taxonomy" id="102"/>
    <lineage>
        <taxon>Bacteria</taxon>
        <taxon>Pseudomonadati</taxon>
        <taxon>Bacteroidota</taxon>
        <taxon>Flavobacteriia</taxon>
        <taxon>Flavobacteriales</taxon>
        <taxon>Flavobacteriaceae</taxon>
    </lineage>
</organism>
<reference evidence="1 2" key="1">
    <citation type="submission" date="2016-12" db="EMBL/GenBank/DDBJ databases">
        <title>Trade-off between light-utilization and light-protection in marine flavobacteria.</title>
        <authorList>
            <person name="Kumagai Y."/>
            <person name="Yoshizawa S."/>
            <person name="Kogure K."/>
            <person name="Iwasaki W."/>
        </authorList>
    </citation>
    <scope>NUCLEOTIDE SEQUENCE [LARGE SCALE GENOMIC DNA]</scope>
    <source>
        <strain evidence="1 2">ATCC 43844</strain>
    </source>
</reference>
<dbReference type="OrthoDB" id="663527at2"/>
<protein>
    <submittedName>
        <fullName evidence="1">Uncharacterized protein</fullName>
    </submittedName>
</protein>